<keyword evidence="2" id="KW-0472">Membrane</keyword>
<feature type="transmembrane region" description="Helical" evidence="2">
    <location>
        <begin position="181"/>
        <end position="201"/>
    </location>
</feature>
<gene>
    <name evidence="3" type="ORF">ACFOX0_00640</name>
</gene>
<sequence>MNAQLDAQTPIRPTGVGRPGPSRWPRRLVRATGRATLYCALLLPVAVAALPTGLAGGAATTANWWRTMRTRVLGAGPEPARRTPGVLAAAGHALLSLLLGAAALAPLGVLVLMVFRGVLYGLVDPGPYDTSWGGPTRAGAWLAHFLVGVPFTLASLAALVGIAAVHQRLTRGLDGHRRAGWLVPVALLVALAGGLFVFAWTRQI</sequence>
<evidence type="ECO:0000256" key="2">
    <source>
        <dbReference type="SAM" id="Phobius"/>
    </source>
</evidence>
<keyword evidence="2" id="KW-0812">Transmembrane</keyword>
<feature type="transmembrane region" description="Helical" evidence="2">
    <location>
        <begin position="139"/>
        <end position="160"/>
    </location>
</feature>
<feature type="transmembrane region" description="Helical" evidence="2">
    <location>
        <begin position="35"/>
        <end position="65"/>
    </location>
</feature>
<evidence type="ECO:0000313" key="4">
    <source>
        <dbReference type="Proteomes" id="UP001595868"/>
    </source>
</evidence>
<reference evidence="4" key="1">
    <citation type="journal article" date="2019" name="Int. J. Syst. Evol. Microbiol.">
        <title>The Global Catalogue of Microorganisms (GCM) 10K type strain sequencing project: providing services to taxonomists for standard genome sequencing and annotation.</title>
        <authorList>
            <consortium name="The Broad Institute Genomics Platform"/>
            <consortium name="The Broad Institute Genome Sequencing Center for Infectious Disease"/>
            <person name="Wu L."/>
            <person name="Ma J."/>
        </authorList>
    </citation>
    <scope>NUCLEOTIDE SEQUENCE [LARGE SCALE GENOMIC DNA]</scope>
    <source>
        <strain evidence="4">2902at01</strain>
    </source>
</reference>
<organism evidence="3 4">
    <name type="scientific">Micromonospora zhanjiangensis</name>
    <dbReference type="NCBI Taxonomy" id="1522057"/>
    <lineage>
        <taxon>Bacteria</taxon>
        <taxon>Bacillati</taxon>
        <taxon>Actinomycetota</taxon>
        <taxon>Actinomycetes</taxon>
        <taxon>Micromonosporales</taxon>
        <taxon>Micromonosporaceae</taxon>
        <taxon>Micromonospora</taxon>
    </lineage>
</organism>
<dbReference type="EMBL" id="JBHSBN010000001">
    <property type="protein sequence ID" value="MFC4104448.1"/>
    <property type="molecule type" value="Genomic_DNA"/>
</dbReference>
<keyword evidence="2" id="KW-1133">Transmembrane helix</keyword>
<keyword evidence="4" id="KW-1185">Reference proteome</keyword>
<accession>A0ABV8KEI7</accession>
<protein>
    <submittedName>
        <fullName evidence="3">Uncharacterized protein</fullName>
    </submittedName>
</protein>
<evidence type="ECO:0000256" key="1">
    <source>
        <dbReference type="SAM" id="MobiDB-lite"/>
    </source>
</evidence>
<feature type="region of interest" description="Disordered" evidence="1">
    <location>
        <begin position="1"/>
        <end position="24"/>
    </location>
</feature>
<comment type="caution">
    <text evidence="3">The sequence shown here is derived from an EMBL/GenBank/DDBJ whole genome shotgun (WGS) entry which is preliminary data.</text>
</comment>
<evidence type="ECO:0000313" key="3">
    <source>
        <dbReference type="EMBL" id="MFC4104448.1"/>
    </source>
</evidence>
<name>A0ABV8KEI7_9ACTN</name>
<feature type="transmembrane region" description="Helical" evidence="2">
    <location>
        <begin position="86"/>
        <end position="119"/>
    </location>
</feature>
<dbReference type="RefSeq" id="WP_377541386.1">
    <property type="nucleotide sequence ID" value="NZ_JBHSBN010000001.1"/>
</dbReference>
<dbReference type="Proteomes" id="UP001595868">
    <property type="component" value="Unassembled WGS sequence"/>
</dbReference>
<proteinExistence type="predicted"/>